<protein>
    <recommendedName>
        <fullName evidence="1">LUD domain-containing protein</fullName>
    </recommendedName>
</protein>
<dbReference type="SUPFAM" id="SSF100950">
    <property type="entry name" value="NagB/RpiA/CoA transferase-like"/>
    <property type="match status" value="1"/>
</dbReference>
<sequence length="195" mass="21373">MSSREQILNRLREHNLAPTDMPDLGHLAKGPVVEPVETFKQAIESSAARCVILQKGQTVDKVVRELYPEAKVIASQMPEVTCTTLRIDQLEQAQGLEGVDVGVVRGVFGVAENGAIWIRQDVKHRGVYFISEALVIVVPRLEIVQNMHNAYQRIAQEEGDLKYGVFVAGPSKTADIEQALVIGAHGPRGVTVVLE</sequence>
<feature type="domain" description="LUD" evidence="1">
    <location>
        <begin position="95"/>
        <end position="194"/>
    </location>
</feature>
<evidence type="ECO:0000313" key="3">
    <source>
        <dbReference type="Proteomes" id="UP000054172"/>
    </source>
</evidence>
<accession>A0A0Q4B5U9</accession>
<dbReference type="PANTHER" id="PTHR43682:SF1">
    <property type="entry name" value="LACTATE UTILIZATION PROTEIN C"/>
    <property type="match status" value="1"/>
</dbReference>
<proteinExistence type="predicted"/>
<comment type="caution">
    <text evidence="2">The sequence shown here is derived from an EMBL/GenBank/DDBJ whole genome shotgun (WGS) entry which is preliminary data.</text>
</comment>
<evidence type="ECO:0000313" key="2">
    <source>
        <dbReference type="EMBL" id="KQM08568.1"/>
    </source>
</evidence>
<dbReference type="InterPro" id="IPR003741">
    <property type="entry name" value="LUD_dom"/>
</dbReference>
<dbReference type="STRING" id="1702214.AL399_06615"/>
<reference evidence="2" key="1">
    <citation type="submission" date="2015-08" db="EMBL/GenBank/DDBJ databases">
        <title>Candidatus Bacteriodes Periocalifornicus.</title>
        <authorList>
            <person name="McLean J.S."/>
            <person name="Kelley S."/>
        </authorList>
    </citation>
    <scope>NUCLEOTIDE SEQUENCE [LARGE SCALE GENOMIC DNA]</scope>
    <source>
        <strain evidence="2">12B</strain>
    </source>
</reference>
<gene>
    <name evidence="2" type="ORF">AL399_06615</name>
</gene>
<dbReference type="PANTHER" id="PTHR43682">
    <property type="entry name" value="LACTATE UTILIZATION PROTEIN C"/>
    <property type="match status" value="1"/>
</dbReference>
<organism evidence="2 3">
    <name type="scientific">Candidatus [Bacteroides] periocalifornicus</name>
    <dbReference type="NCBI Taxonomy" id="1702214"/>
    <lineage>
        <taxon>Bacteria</taxon>
        <taxon>Pseudomonadati</taxon>
        <taxon>Bacteroidota</taxon>
    </lineage>
</organism>
<dbReference type="AlphaFoldDB" id="A0A0Q4B5U9"/>
<name>A0A0Q4B5U9_9BACT</name>
<evidence type="ECO:0000259" key="1">
    <source>
        <dbReference type="Pfam" id="PF02589"/>
    </source>
</evidence>
<dbReference type="Pfam" id="PF02589">
    <property type="entry name" value="LUD_dom"/>
    <property type="match status" value="1"/>
</dbReference>
<dbReference type="InterPro" id="IPR037171">
    <property type="entry name" value="NagB/RpiA_transferase-like"/>
</dbReference>
<dbReference type="InterPro" id="IPR024185">
    <property type="entry name" value="FTHF_cligase-like_sf"/>
</dbReference>
<dbReference type="EMBL" id="LIIK01000031">
    <property type="protein sequence ID" value="KQM08568.1"/>
    <property type="molecule type" value="Genomic_DNA"/>
</dbReference>
<dbReference type="Gene3D" id="3.40.50.10420">
    <property type="entry name" value="NagB/RpiA/CoA transferase-like"/>
    <property type="match status" value="1"/>
</dbReference>
<dbReference type="PATRIC" id="fig|1702214.3.peg.624"/>
<dbReference type="Proteomes" id="UP000054172">
    <property type="component" value="Unassembled WGS sequence"/>
</dbReference>
<keyword evidence="3" id="KW-1185">Reference proteome</keyword>